<reference evidence="6 7" key="1">
    <citation type="submission" date="2016-02" db="EMBL/GenBank/DDBJ databases">
        <title>Complete genome sequence and transcriptome regulation of the pentose utilising yeast Sugiyamaella lignohabitans.</title>
        <authorList>
            <person name="Bellasio M."/>
            <person name="Peymann A."/>
            <person name="Valli M."/>
            <person name="Sipitzky M."/>
            <person name="Graf A."/>
            <person name="Sauer M."/>
            <person name="Marx H."/>
            <person name="Mattanovich D."/>
        </authorList>
    </citation>
    <scope>NUCLEOTIDE SEQUENCE [LARGE SCALE GENOMIC DNA]</scope>
    <source>
        <strain evidence="6 7">CBS 10342</strain>
    </source>
</reference>
<dbReference type="InterPro" id="IPR038718">
    <property type="entry name" value="SNF2-like_sf"/>
</dbReference>
<dbReference type="CDD" id="cd18793">
    <property type="entry name" value="SF2_C_SNF"/>
    <property type="match status" value="1"/>
</dbReference>
<dbReference type="GO" id="GO:0016787">
    <property type="term" value="F:hydrolase activity"/>
    <property type="evidence" value="ECO:0007669"/>
    <property type="project" value="UniProtKB-KW"/>
</dbReference>
<accession>A0A161HG36</accession>
<keyword evidence="1" id="KW-0547">Nucleotide-binding</keyword>
<dbReference type="SMART" id="SM00490">
    <property type="entry name" value="HELICc"/>
    <property type="match status" value="1"/>
</dbReference>
<dbReference type="GeneID" id="30036608"/>
<dbReference type="EMBL" id="CP014500">
    <property type="protein sequence ID" value="ANB11651.1"/>
    <property type="molecule type" value="Genomic_DNA"/>
</dbReference>
<evidence type="ECO:0000313" key="7">
    <source>
        <dbReference type="Proteomes" id="UP000189580"/>
    </source>
</evidence>
<dbReference type="Pfam" id="PF00271">
    <property type="entry name" value="Helicase_C"/>
    <property type="match status" value="1"/>
</dbReference>
<organism evidence="6 7">
    <name type="scientific">Sugiyamaella lignohabitans</name>
    <dbReference type="NCBI Taxonomy" id="796027"/>
    <lineage>
        <taxon>Eukaryota</taxon>
        <taxon>Fungi</taxon>
        <taxon>Dikarya</taxon>
        <taxon>Ascomycota</taxon>
        <taxon>Saccharomycotina</taxon>
        <taxon>Dipodascomycetes</taxon>
        <taxon>Dipodascales</taxon>
        <taxon>Trichomonascaceae</taxon>
        <taxon>Sugiyamaella</taxon>
    </lineage>
</organism>
<evidence type="ECO:0000259" key="4">
    <source>
        <dbReference type="PROSITE" id="PS51192"/>
    </source>
</evidence>
<evidence type="ECO:0000313" key="6">
    <source>
        <dbReference type="EMBL" id="ANB11651.1"/>
    </source>
</evidence>
<dbReference type="OrthoDB" id="5857104at2759"/>
<dbReference type="AlphaFoldDB" id="A0A161HG36"/>
<dbReference type="InterPro" id="IPR027417">
    <property type="entry name" value="P-loop_NTPase"/>
</dbReference>
<evidence type="ECO:0000259" key="5">
    <source>
        <dbReference type="PROSITE" id="PS51194"/>
    </source>
</evidence>
<sequence length="531" mass="60648">MGLGKTCQVIAFLSHLKETGKNGPHLVVVPASTLENWLREFNRFCPSMVIEPYYGSMDERANIRDTLMESDTKYDVLVTTYNLACGGKADHSFLRSQKFNVCVYDEGHLLKNSQSERYSKLMRLKAEFRLLLTGTPLQNNLRELVSLLSFILPDIFQSRKDDLAEIFKHKAKATSKNDEDNATNANLLLSEQRISKAKTMMTPFVLRRKKDQVLNHLPEKAHAIEYCKMSDEQQSIYDMELDTSRKAIAAREAAKESGQPSGSAKNIGNILMQLRKAALHPLLFRRLYNDTILKKMAKEIMAEPRYETANEQFIYEDMEVMTDFELHRLCESFPSSIGHHKLSEDKWMTSGKISKLEKLLPQMKADGDRILIFSQFTQMLDILERVLNFMKISFLRLDGSTPVEVRQEMIDKFYEEKEITVFLLSTKAGGFGINLACANVVIIYDLSFNPHDDKQAEDRAHRVGQTREVQVIRLITKDTIEENILQLANTKLQLDRSVSDEADEEKLEQSNVSLVASMLLGKTPKASVEPE</sequence>
<keyword evidence="3" id="KW-0067">ATP-binding</keyword>
<dbReference type="PROSITE" id="PS51192">
    <property type="entry name" value="HELICASE_ATP_BIND_1"/>
    <property type="match status" value="1"/>
</dbReference>
<dbReference type="SUPFAM" id="SSF52540">
    <property type="entry name" value="P-loop containing nucleoside triphosphate hydrolases"/>
    <property type="match status" value="2"/>
</dbReference>
<dbReference type="PROSITE" id="PS51194">
    <property type="entry name" value="HELICASE_CTER"/>
    <property type="match status" value="1"/>
</dbReference>
<dbReference type="InterPro" id="IPR014001">
    <property type="entry name" value="Helicase_ATP-bd"/>
</dbReference>
<dbReference type="InterPro" id="IPR001650">
    <property type="entry name" value="Helicase_C-like"/>
</dbReference>
<dbReference type="Pfam" id="PF00176">
    <property type="entry name" value="SNF2-rel_dom"/>
    <property type="match status" value="1"/>
</dbReference>
<keyword evidence="2" id="KW-0378">Hydrolase</keyword>
<protein>
    <submittedName>
        <fullName evidence="6">DNA-dependent ATPase FUN30</fullName>
    </submittedName>
</protein>
<dbReference type="KEGG" id="slb:AWJ20_4472"/>
<feature type="domain" description="Helicase ATP-binding" evidence="4">
    <location>
        <begin position="1"/>
        <end position="154"/>
    </location>
</feature>
<dbReference type="RefSeq" id="XP_018734128.1">
    <property type="nucleotide sequence ID" value="XM_018881545.1"/>
</dbReference>
<proteinExistence type="predicted"/>
<gene>
    <name evidence="6" type="primary">FUN30</name>
    <name evidence="6" type="ORF">AWJ20_4472</name>
</gene>
<dbReference type="PANTHER" id="PTHR10799">
    <property type="entry name" value="SNF2/RAD54 HELICASE FAMILY"/>
    <property type="match status" value="1"/>
</dbReference>
<evidence type="ECO:0000256" key="3">
    <source>
        <dbReference type="ARBA" id="ARBA00022840"/>
    </source>
</evidence>
<feature type="domain" description="Helicase C-terminal" evidence="5">
    <location>
        <begin position="355"/>
        <end position="505"/>
    </location>
</feature>
<keyword evidence="7" id="KW-1185">Reference proteome</keyword>
<dbReference type="InterPro" id="IPR049730">
    <property type="entry name" value="SNF2/RAD54-like_C"/>
</dbReference>
<dbReference type="GO" id="GO:0005524">
    <property type="term" value="F:ATP binding"/>
    <property type="evidence" value="ECO:0007669"/>
    <property type="project" value="InterPro"/>
</dbReference>
<name>A0A161HG36_9ASCO</name>
<evidence type="ECO:0000256" key="1">
    <source>
        <dbReference type="ARBA" id="ARBA00022741"/>
    </source>
</evidence>
<evidence type="ECO:0000256" key="2">
    <source>
        <dbReference type="ARBA" id="ARBA00022801"/>
    </source>
</evidence>
<dbReference type="InterPro" id="IPR000330">
    <property type="entry name" value="SNF2_N"/>
</dbReference>
<dbReference type="Gene3D" id="3.40.50.10810">
    <property type="entry name" value="Tandem AAA-ATPase domain"/>
    <property type="match status" value="1"/>
</dbReference>
<dbReference type="Gene3D" id="3.40.50.300">
    <property type="entry name" value="P-loop containing nucleotide triphosphate hydrolases"/>
    <property type="match status" value="1"/>
</dbReference>
<dbReference type="SMART" id="SM00487">
    <property type="entry name" value="DEXDc"/>
    <property type="match status" value="1"/>
</dbReference>
<dbReference type="Proteomes" id="UP000189580">
    <property type="component" value="Chromosome c"/>
</dbReference>